<name>A0A2Z7B9B8_9LAMI</name>
<protein>
    <submittedName>
        <fullName evidence="1">Zinc finger CCCH domain-containing protein 32-like</fullName>
    </submittedName>
</protein>
<evidence type="ECO:0000313" key="2">
    <source>
        <dbReference type="Proteomes" id="UP000250235"/>
    </source>
</evidence>
<dbReference type="Proteomes" id="UP000250235">
    <property type="component" value="Unassembled WGS sequence"/>
</dbReference>
<dbReference type="EMBL" id="KV007821">
    <property type="protein sequence ID" value="KZV30800.1"/>
    <property type="molecule type" value="Genomic_DNA"/>
</dbReference>
<reference evidence="1 2" key="1">
    <citation type="journal article" date="2015" name="Proc. Natl. Acad. Sci. U.S.A.">
        <title>The resurrection genome of Boea hygrometrica: A blueprint for survival of dehydration.</title>
        <authorList>
            <person name="Xiao L."/>
            <person name="Yang G."/>
            <person name="Zhang L."/>
            <person name="Yang X."/>
            <person name="Zhao S."/>
            <person name="Ji Z."/>
            <person name="Zhou Q."/>
            <person name="Hu M."/>
            <person name="Wang Y."/>
            <person name="Chen M."/>
            <person name="Xu Y."/>
            <person name="Jin H."/>
            <person name="Xiao X."/>
            <person name="Hu G."/>
            <person name="Bao F."/>
            <person name="Hu Y."/>
            <person name="Wan P."/>
            <person name="Li L."/>
            <person name="Deng X."/>
            <person name="Kuang T."/>
            <person name="Xiang C."/>
            <person name="Zhu J.K."/>
            <person name="Oliver M.J."/>
            <person name="He Y."/>
        </authorList>
    </citation>
    <scope>NUCLEOTIDE SEQUENCE [LARGE SCALE GENOMIC DNA]</scope>
    <source>
        <strain evidence="2">cv. XS01</strain>
    </source>
</reference>
<sequence length="136" mass="14663">MAAIAAAAALATHSRCNRRNSFRPYRCVDSVHEIITAFRVQNSEGIAIPVVDRIGRSSTVLPLKGHFPRGLVGAERLVARAATHAHTSRTGLRTPVALPVHAGRHPCTHVMQHAFDSWGTTRAAVPGRRCDDGFAP</sequence>
<gene>
    <name evidence="1" type="ORF">F511_35531</name>
</gene>
<evidence type="ECO:0000313" key="1">
    <source>
        <dbReference type="EMBL" id="KZV30800.1"/>
    </source>
</evidence>
<keyword evidence="2" id="KW-1185">Reference proteome</keyword>
<accession>A0A2Z7B9B8</accession>
<organism evidence="1 2">
    <name type="scientific">Dorcoceras hygrometricum</name>
    <dbReference type="NCBI Taxonomy" id="472368"/>
    <lineage>
        <taxon>Eukaryota</taxon>
        <taxon>Viridiplantae</taxon>
        <taxon>Streptophyta</taxon>
        <taxon>Embryophyta</taxon>
        <taxon>Tracheophyta</taxon>
        <taxon>Spermatophyta</taxon>
        <taxon>Magnoliopsida</taxon>
        <taxon>eudicotyledons</taxon>
        <taxon>Gunneridae</taxon>
        <taxon>Pentapetalae</taxon>
        <taxon>asterids</taxon>
        <taxon>lamiids</taxon>
        <taxon>Lamiales</taxon>
        <taxon>Gesneriaceae</taxon>
        <taxon>Didymocarpoideae</taxon>
        <taxon>Trichosporeae</taxon>
        <taxon>Loxocarpinae</taxon>
        <taxon>Dorcoceras</taxon>
    </lineage>
</organism>
<proteinExistence type="predicted"/>
<dbReference type="AlphaFoldDB" id="A0A2Z7B9B8"/>